<protein>
    <recommendedName>
        <fullName evidence="5">NAD(P)-binding protein</fullName>
    </recommendedName>
</protein>
<evidence type="ECO:0000256" key="2">
    <source>
        <dbReference type="SAM" id="MobiDB-lite"/>
    </source>
</evidence>
<dbReference type="InterPro" id="IPR036291">
    <property type="entry name" value="NAD(P)-bd_dom_sf"/>
</dbReference>
<evidence type="ECO:0000313" key="3">
    <source>
        <dbReference type="EMBL" id="KAK5246503.1"/>
    </source>
</evidence>
<dbReference type="PANTHER" id="PTHR13812">
    <property type="entry name" value="KETIMINE REDUCTASE MU-CRYSTALLIN"/>
    <property type="match status" value="1"/>
</dbReference>
<feature type="non-terminal residue" evidence="3">
    <location>
        <position position="288"/>
    </location>
</feature>
<accession>A0ABR0LX05</accession>
<evidence type="ECO:0008006" key="5">
    <source>
        <dbReference type="Google" id="ProtNLM"/>
    </source>
</evidence>
<dbReference type="PANTHER" id="PTHR13812:SF19">
    <property type="entry name" value="KETIMINE REDUCTASE MU-CRYSTALLIN"/>
    <property type="match status" value="1"/>
</dbReference>
<feature type="compositionally biased region" description="Basic and acidic residues" evidence="2">
    <location>
        <begin position="230"/>
        <end position="239"/>
    </location>
</feature>
<sequence>MINAEEVTAFRTALASMMLFKKRSSVHDVSVFGAGKQAYWHIRLALLLRGEEIHHLNIINRSFDRATNLIKQLYEPGEKGDYSANGGVGAFGKRTKFTIITPGHGEYDRLLKSHVRQSNVIICTTPSTSPLFPASYLTNTGGRMKGRYIALIGSYKPHMIELHPDILRQAVKPEHGHHHHKHAKNGGAIVVDSVTACLKEAGEIIQAGLKPNEVVELGELVMLKREIERRKAEGRHSDGDSENGMEVQTDRGLREWLEKGNVMYKSVGLGLMDVVVGNDLVRLADERG</sequence>
<evidence type="ECO:0000313" key="4">
    <source>
        <dbReference type="Proteomes" id="UP001357485"/>
    </source>
</evidence>
<name>A0ABR0LX05_9PEZI</name>
<comment type="similarity">
    <text evidence="1">Belongs to the ornithine cyclodeaminase/mu-crystallin family.</text>
</comment>
<evidence type="ECO:0000256" key="1">
    <source>
        <dbReference type="ARBA" id="ARBA00008903"/>
    </source>
</evidence>
<feature type="region of interest" description="Disordered" evidence="2">
    <location>
        <begin position="230"/>
        <end position="249"/>
    </location>
</feature>
<comment type="caution">
    <text evidence="3">The sequence shown here is derived from an EMBL/GenBank/DDBJ whole genome shotgun (WGS) entry which is preliminary data.</text>
</comment>
<dbReference type="Gene3D" id="3.40.50.720">
    <property type="entry name" value="NAD(P)-binding Rossmann-like Domain"/>
    <property type="match status" value="1"/>
</dbReference>
<keyword evidence="4" id="KW-1185">Reference proteome</keyword>
<proteinExistence type="inferred from homology"/>
<organism evidence="3 4">
    <name type="scientific">Cryomyces antarcticus</name>
    <dbReference type="NCBI Taxonomy" id="329879"/>
    <lineage>
        <taxon>Eukaryota</taxon>
        <taxon>Fungi</taxon>
        <taxon>Dikarya</taxon>
        <taxon>Ascomycota</taxon>
        <taxon>Pezizomycotina</taxon>
        <taxon>Dothideomycetes</taxon>
        <taxon>Dothideomycetes incertae sedis</taxon>
        <taxon>Cryomyces</taxon>
    </lineage>
</organism>
<reference evidence="3 4" key="1">
    <citation type="submission" date="2023-08" db="EMBL/GenBank/DDBJ databases">
        <title>Black Yeasts Isolated from many extreme environments.</title>
        <authorList>
            <person name="Coleine C."/>
            <person name="Stajich J.E."/>
            <person name="Selbmann L."/>
        </authorList>
    </citation>
    <scope>NUCLEOTIDE SEQUENCE [LARGE SCALE GENOMIC DNA]</scope>
    <source>
        <strain evidence="3 4">CCFEE 536</strain>
    </source>
</reference>
<dbReference type="EMBL" id="JAVRRA010009630">
    <property type="protein sequence ID" value="KAK5246503.1"/>
    <property type="molecule type" value="Genomic_DNA"/>
</dbReference>
<gene>
    <name evidence="3" type="ORF">LTR16_007013</name>
</gene>
<dbReference type="InterPro" id="IPR003462">
    <property type="entry name" value="ODC_Mu_crystall"/>
</dbReference>
<dbReference type="SUPFAM" id="SSF51735">
    <property type="entry name" value="NAD(P)-binding Rossmann-fold domains"/>
    <property type="match status" value="1"/>
</dbReference>
<dbReference type="Proteomes" id="UP001357485">
    <property type="component" value="Unassembled WGS sequence"/>
</dbReference>